<dbReference type="InterPro" id="IPR036770">
    <property type="entry name" value="Ankyrin_rpt-contain_sf"/>
</dbReference>
<organism evidence="1 2">
    <name type="scientific">Chaetoceros tenuissimus</name>
    <dbReference type="NCBI Taxonomy" id="426638"/>
    <lineage>
        <taxon>Eukaryota</taxon>
        <taxon>Sar</taxon>
        <taxon>Stramenopiles</taxon>
        <taxon>Ochrophyta</taxon>
        <taxon>Bacillariophyta</taxon>
        <taxon>Coscinodiscophyceae</taxon>
        <taxon>Chaetocerotophycidae</taxon>
        <taxon>Chaetocerotales</taxon>
        <taxon>Chaetocerotaceae</taxon>
        <taxon>Chaetoceros</taxon>
    </lineage>
</organism>
<protein>
    <submittedName>
        <fullName evidence="1">Uncharacterized protein</fullName>
    </submittedName>
</protein>
<dbReference type="SUPFAM" id="SSF48403">
    <property type="entry name" value="Ankyrin repeat"/>
    <property type="match status" value="1"/>
</dbReference>
<keyword evidence="2" id="KW-1185">Reference proteome</keyword>
<dbReference type="EMBL" id="BLLK01000045">
    <property type="protein sequence ID" value="GFH51496.1"/>
    <property type="molecule type" value="Genomic_DNA"/>
</dbReference>
<reference evidence="1 2" key="1">
    <citation type="journal article" date="2021" name="Sci. Rep.">
        <title>The genome of the diatom Chaetoceros tenuissimus carries an ancient integrated fragment of an extant virus.</title>
        <authorList>
            <person name="Hongo Y."/>
            <person name="Kimura K."/>
            <person name="Takaki Y."/>
            <person name="Yoshida Y."/>
            <person name="Baba S."/>
            <person name="Kobayashi G."/>
            <person name="Nagasaki K."/>
            <person name="Hano T."/>
            <person name="Tomaru Y."/>
        </authorList>
    </citation>
    <scope>NUCLEOTIDE SEQUENCE [LARGE SCALE GENOMIC DNA]</scope>
    <source>
        <strain evidence="1 2">NIES-3715</strain>
    </source>
</reference>
<accession>A0AAD3H5Y3</accession>
<evidence type="ECO:0000313" key="1">
    <source>
        <dbReference type="EMBL" id="GFH51496.1"/>
    </source>
</evidence>
<evidence type="ECO:0000313" key="2">
    <source>
        <dbReference type="Proteomes" id="UP001054902"/>
    </source>
</evidence>
<gene>
    <name evidence="1" type="ORF">CTEN210_07972</name>
</gene>
<dbReference type="Proteomes" id="UP001054902">
    <property type="component" value="Unassembled WGS sequence"/>
</dbReference>
<dbReference type="Gene3D" id="1.25.40.20">
    <property type="entry name" value="Ankyrin repeat-containing domain"/>
    <property type="match status" value="1"/>
</dbReference>
<dbReference type="AlphaFoldDB" id="A0AAD3H5Y3"/>
<proteinExistence type="predicted"/>
<name>A0AAD3H5Y3_9STRA</name>
<comment type="caution">
    <text evidence="1">The sequence shown here is derived from an EMBL/GenBank/DDBJ whole genome shotgun (WGS) entry which is preliminary data.</text>
</comment>
<sequence length="299" mass="33806">MESTEQKNLPRSFSSISEHSFDLINVSQLSIDDSSEEELEAPVVMLNLAIIFEAPLEVIQTFLRYHPPITTEKDIQGMTPLHVICATRGTSFSIIQALVRHDLGRSACIQDSTGRTPMHQLMNYICYPKPNNLDFLQKHGRLNLRDTNSRCNEAREEESSSDCNDREASLTQEDFRSFTHSLNLLARFAITALFQVDSEGDTPIDVLHNCKYRYAGKSQCPKWERADITNILIRDILVQYYRQQKSKAESAMNVSKCDDIPEVASVVSNSTKSTISTSFSKLEVKSLGYDGMDLSTTQY</sequence>